<sequence length="559" mass="59210">MALSVADIDRWNADAVREVFHAASARSRSAFDTSRELASLSVFATWEGASREAAVHQNAAVRQDLDAHGNEALVVARAAEQAAGGIDKVKADLATLRADAASARLQVDAATSQVVAIPQSRYTAAEWARMQAQRAELQTRLNAIVAEANAVDQELAEAINMADGDALIPPGPHDNRPDVQRALQQPLPQDPRQFAELWNKLTPEEKDWLYSQDHSIGNHPGMRWDPPDHLGRDHYNRLHLPELQQQAQADVDRLQHRVDELAAQIYMGDHSDATAGEFNALAPQLVSARHSLDGYRAVQTALDRKEGVPRYLGLIDDRGRGAVAIGNPDYAKRNAILVPGTGQDLAAFEGSDLKSLAMYNSAMAADPGLKPGDVAVTTWMGYDRPMDLVEAAWPDRARAGGGALEAFQSGQRASHVGAPSIDTVIGHSYGSTLVGGAASGGHHLDANNVVAVGSPGMLVAHAGDLNLDPGAHVYAMRARNDIIELVTDMTLGHDPTANDFGATRLFAAAGPSSDLLGLTPSVAAHSSYWSEGNPALLNLGAVIAGVPPPQAGGGGGSTW</sequence>
<organism evidence="3 4">
    <name type="scientific">Mycobacterium stomatepiae</name>
    <dbReference type="NCBI Taxonomy" id="470076"/>
    <lineage>
        <taxon>Bacteria</taxon>
        <taxon>Bacillati</taxon>
        <taxon>Actinomycetota</taxon>
        <taxon>Actinomycetes</taxon>
        <taxon>Mycobacteriales</taxon>
        <taxon>Mycobacteriaceae</taxon>
        <taxon>Mycobacterium</taxon>
        <taxon>Mycobacterium simiae complex</taxon>
    </lineage>
</organism>
<proteinExistence type="predicted"/>
<dbReference type="KEGG" id="msto:MSTO_15190"/>
<keyword evidence="4" id="KW-1185">Reference proteome</keyword>
<feature type="coiled-coil region" evidence="1">
    <location>
        <begin position="86"/>
        <end position="154"/>
    </location>
</feature>
<keyword evidence="1" id="KW-0175">Coiled coil</keyword>
<evidence type="ECO:0000313" key="3">
    <source>
        <dbReference type="EMBL" id="BBY21314.1"/>
    </source>
</evidence>
<gene>
    <name evidence="3" type="ORF">MSTO_15190</name>
</gene>
<dbReference type="EMBL" id="AP022587">
    <property type="protein sequence ID" value="BBY21314.1"/>
    <property type="molecule type" value="Genomic_DNA"/>
</dbReference>
<accession>A0A7I7Q4P1</accession>
<dbReference type="Proteomes" id="UP000467130">
    <property type="component" value="Chromosome"/>
</dbReference>
<dbReference type="RefSeq" id="WP_163789318.1">
    <property type="nucleotide sequence ID" value="NZ_AP022587.1"/>
</dbReference>
<evidence type="ECO:0000313" key="4">
    <source>
        <dbReference type="Proteomes" id="UP000467130"/>
    </source>
</evidence>
<reference evidence="3 4" key="1">
    <citation type="journal article" date="2019" name="Emerg. Microbes Infect.">
        <title>Comprehensive subspecies identification of 175 nontuberculous mycobacteria species based on 7547 genomic profiles.</title>
        <authorList>
            <person name="Matsumoto Y."/>
            <person name="Kinjo T."/>
            <person name="Motooka D."/>
            <person name="Nabeya D."/>
            <person name="Jung N."/>
            <person name="Uechi K."/>
            <person name="Horii T."/>
            <person name="Iida T."/>
            <person name="Fujita J."/>
            <person name="Nakamura S."/>
        </authorList>
    </citation>
    <scope>NUCLEOTIDE SEQUENCE [LARGE SCALE GENOMIC DNA]</scope>
    <source>
        <strain evidence="3 4">JCM 17783</strain>
    </source>
</reference>
<evidence type="ECO:0000259" key="2">
    <source>
        <dbReference type="Pfam" id="PF06259"/>
    </source>
</evidence>
<dbReference type="AlphaFoldDB" id="A0A7I7Q4P1"/>
<dbReference type="Pfam" id="PF06259">
    <property type="entry name" value="Abhydrolase_8"/>
    <property type="match status" value="1"/>
</dbReference>
<evidence type="ECO:0000256" key="1">
    <source>
        <dbReference type="SAM" id="Coils"/>
    </source>
</evidence>
<name>A0A7I7Q4P1_9MYCO</name>
<dbReference type="InterPro" id="IPR010427">
    <property type="entry name" value="DUF1023"/>
</dbReference>
<protein>
    <recommendedName>
        <fullName evidence="2">DUF1023 domain-containing protein</fullName>
    </recommendedName>
</protein>
<feature type="domain" description="DUF1023" evidence="2">
    <location>
        <begin position="318"/>
        <end position="488"/>
    </location>
</feature>